<accession>Q89U66</accession>
<dbReference type="PROSITE" id="PS51257">
    <property type="entry name" value="PROKAR_LIPOPROTEIN"/>
    <property type="match status" value="1"/>
</dbReference>
<dbReference type="InParanoid" id="Q89U66"/>
<organism evidence="1 2">
    <name type="scientific">Bradyrhizobium diazoefficiens (strain JCM 10833 / BCRC 13528 / IAM 13628 / NBRC 14792 / USDA 110)</name>
    <dbReference type="NCBI Taxonomy" id="224911"/>
    <lineage>
        <taxon>Bacteria</taxon>
        <taxon>Pseudomonadati</taxon>
        <taxon>Pseudomonadota</taxon>
        <taxon>Alphaproteobacteria</taxon>
        <taxon>Hyphomicrobiales</taxon>
        <taxon>Nitrobacteraceae</taxon>
        <taxon>Bradyrhizobium</taxon>
    </lineage>
</organism>
<keyword evidence="2" id="KW-1185">Reference proteome</keyword>
<name>Q89U66_BRADU</name>
<dbReference type="EMBL" id="BA000040">
    <property type="protein sequence ID" value="BAC46818.1"/>
    <property type="molecule type" value="Genomic_DNA"/>
</dbReference>
<dbReference type="HOGENOM" id="CLU_2341210_0_0_5"/>
<protein>
    <submittedName>
        <fullName evidence="1">Bsr1553 protein</fullName>
    </submittedName>
</protein>
<sequence length="97" mass="10565">MRDSLAAQILAGVSPLTQQTTFGCERRHILKICAKLNKSSEAGAFPKGVVFYVQVSDAGCLCGIPEKLPFCKVHRGTFFLVLGNTRCQCPCQMVLCL</sequence>
<dbReference type="EnsemblBacteria" id="BAC46818">
    <property type="protein sequence ID" value="BAC46818"/>
    <property type="gene ID" value="BAC46818"/>
</dbReference>
<gene>
    <name evidence="1" type="ordered locus">bsr1553</name>
</gene>
<evidence type="ECO:0000313" key="1">
    <source>
        <dbReference type="EMBL" id="BAC46818.1"/>
    </source>
</evidence>
<dbReference type="Proteomes" id="UP000002526">
    <property type="component" value="Chromosome"/>
</dbReference>
<reference evidence="2" key="1">
    <citation type="journal article" date="2002" name="DNA Res.">
        <title>Complete genomic sequence of nitrogen-fixing symbiotic bacterium Bradyrhizobium japonicum USDA110.</title>
        <authorList>
            <person name="Kaneko T."/>
            <person name="Nakamura Y."/>
            <person name="Sato S."/>
            <person name="Minamisawa K."/>
            <person name="Uchiumi T."/>
            <person name="Sasamoto S."/>
            <person name="Watanabe A."/>
            <person name="Idesawa K."/>
            <person name="Iriguchi M."/>
            <person name="Kawashima K."/>
            <person name="Kohara M."/>
            <person name="Matsumoto M."/>
            <person name="Shimpo S."/>
            <person name="Tsuruoka H."/>
            <person name="Wada T."/>
            <person name="Yamada M."/>
            <person name="Tabata S."/>
        </authorList>
    </citation>
    <scope>NUCLEOTIDE SEQUENCE [LARGE SCALE GENOMIC DNA]</scope>
    <source>
        <strain evidence="2">JCM 10833 / BCRC 13528 / IAM 13628 / NBRC 14792 / USDA 110</strain>
    </source>
</reference>
<evidence type="ECO:0000313" key="2">
    <source>
        <dbReference type="Proteomes" id="UP000002526"/>
    </source>
</evidence>
<dbReference type="KEGG" id="bja:bsr1553"/>
<proteinExistence type="predicted"/>
<dbReference type="AlphaFoldDB" id="Q89U66"/>